<protein>
    <submittedName>
        <fullName evidence="1">Uncharacterized protein</fullName>
    </submittedName>
</protein>
<dbReference type="AlphaFoldDB" id="A0A9X2L327"/>
<organism evidence="1 2">
    <name type="scientific">Gracilimonas sediminicola</name>
    <dbReference type="NCBI Taxonomy" id="2952158"/>
    <lineage>
        <taxon>Bacteria</taxon>
        <taxon>Pseudomonadati</taxon>
        <taxon>Balneolota</taxon>
        <taxon>Balneolia</taxon>
        <taxon>Balneolales</taxon>
        <taxon>Balneolaceae</taxon>
        <taxon>Gracilimonas</taxon>
    </lineage>
</organism>
<dbReference type="RefSeq" id="WP_255133652.1">
    <property type="nucleotide sequence ID" value="NZ_JANDBC010000001.1"/>
</dbReference>
<keyword evidence="2" id="KW-1185">Reference proteome</keyword>
<dbReference type="Proteomes" id="UP001139125">
    <property type="component" value="Unassembled WGS sequence"/>
</dbReference>
<comment type="caution">
    <text evidence="1">The sequence shown here is derived from an EMBL/GenBank/DDBJ whole genome shotgun (WGS) entry which is preliminary data.</text>
</comment>
<reference evidence="1" key="1">
    <citation type="submission" date="2022-06" db="EMBL/GenBank/DDBJ databases">
        <title>Gracilimonas sp. CAU 1638 isolated from sea sediment.</title>
        <authorList>
            <person name="Kim W."/>
        </authorList>
    </citation>
    <scope>NUCLEOTIDE SEQUENCE</scope>
    <source>
        <strain evidence="1">CAU 1638</strain>
    </source>
</reference>
<evidence type="ECO:0000313" key="2">
    <source>
        <dbReference type="Proteomes" id="UP001139125"/>
    </source>
</evidence>
<proteinExistence type="predicted"/>
<sequence>MQYKQNYFYLCKTPLSAEGPEHVEIITRAETSEDFPRVFKEYEEYRSHAFNDDDIYSVVRADDIYELVRTGTENEAKELAYEKAEQEIITNLQHRVMQGKDANAKGILKEVYGIEE</sequence>
<dbReference type="EMBL" id="JANDBC010000001">
    <property type="protein sequence ID" value="MCP9291048.1"/>
    <property type="molecule type" value="Genomic_DNA"/>
</dbReference>
<evidence type="ECO:0000313" key="1">
    <source>
        <dbReference type="EMBL" id="MCP9291048.1"/>
    </source>
</evidence>
<accession>A0A9X2L327</accession>
<name>A0A9X2L327_9BACT</name>
<gene>
    <name evidence="1" type="ORF">NM125_05590</name>
</gene>